<accession>A0A173QZN0</accession>
<protein>
    <submittedName>
        <fullName evidence="2">Uncharacterized protein</fullName>
    </submittedName>
</protein>
<dbReference type="OrthoDB" id="2055073at2"/>
<dbReference type="Proteomes" id="UP000095350">
    <property type="component" value="Unassembled WGS sequence"/>
</dbReference>
<name>A0A173QZN0_9FIRM</name>
<feature type="region of interest" description="Disordered" evidence="1">
    <location>
        <begin position="25"/>
        <end position="59"/>
    </location>
</feature>
<organism evidence="2 3">
    <name type="scientific">Roseburia intestinalis</name>
    <dbReference type="NCBI Taxonomy" id="166486"/>
    <lineage>
        <taxon>Bacteria</taxon>
        <taxon>Bacillati</taxon>
        <taxon>Bacillota</taxon>
        <taxon>Clostridia</taxon>
        <taxon>Lachnospirales</taxon>
        <taxon>Lachnospiraceae</taxon>
        <taxon>Roseburia</taxon>
    </lineage>
</organism>
<feature type="compositionally biased region" description="Basic and acidic residues" evidence="1">
    <location>
        <begin position="35"/>
        <end position="59"/>
    </location>
</feature>
<evidence type="ECO:0000313" key="2">
    <source>
        <dbReference type="EMBL" id="CUM70688.1"/>
    </source>
</evidence>
<dbReference type="STRING" id="166486.ERS852572_00066"/>
<reference evidence="2 3" key="1">
    <citation type="submission" date="2015-09" db="EMBL/GenBank/DDBJ databases">
        <authorList>
            <consortium name="Pathogen Informatics"/>
        </authorList>
    </citation>
    <scope>NUCLEOTIDE SEQUENCE [LARGE SCALE GENOMIC DNA]</scope>
    <source>
        <strain evidence="2 3">2789STDY5834960</strain>
    </source>
</reference>
<gene>
    <name evidence="2" type="ORF">ERS852572_00066</name>
</gene>
<evidence type="ECO:0000256" key="1">
    <source>
        <dbReference type="SAM" id="MobiDB-lite"/>
    </source>
</evidence>
<dbReference type="EMBL" id="CYXZ01000001">
    <property type="protein sequence ID" value="CUM70688.1"/>
    <property type="molecule type" value="Genomic_DNA"/>
</dbReference>
<evidence type="ECO:0000313" key="3">
    <source>
        <dbReference type="Proteomes" id="UP000095350"/>
    </source>
</evidence>
<dbReference type="RefSeq" id="WP_147350144.1">
    <property type="nucleotide sequence ID" value="NZ_CABIYH010000001.1"/>
</dbReference>
<proteinExistence type="predicted"/>
<sequence>MDEAWSNFMITGRVTDYLKYKESHEGSFDTTGRGWENRPDGTEYRSDRDGLKGNADWRL</sequence>
<dbReference type="AlphaFoldDB" id="A0A173QZN0"/>
<dbReference type="PaxDb" id="166486-ERS852572_00066"/>